<evidence type="ECO:0000313" key="5">
    <source>
        <dbReference type="Proteomes" id="UP000183107"/>
    </source>
</evidence>
<accession>A0A1I5BN27</accession>
<dbReference type="SUPFAM" id="SSF51445">
    <property type="entry name" value="(Trans)glycosidases"/>
    <property type="match status" value="1"/>
</dbReference>
<dbReference type="GO" id="GO:0004565">
    <property type="term" value="F:beta-galactosidase activity"/>
    <property type="evidence" value="ECO:0007669"/>
    <property type="project" value="InterPro"/>
</dbReference>
<gene>
    <name evidence="4" type="ORF">SAMN05216386_1745</name>
</gene>
<evidence type="ECO:0000313" key="4">
    <source>
        <dbReference type="EMBL" id="SFN76155.1"/>
    </source>
</evidence>
<dbReference type="EMBL" id="FOVJ01000003">
    <property type="protein sequence ID" value="SFN76155.1"/>
    <property type="molecule type" value="Genomic_DNA"/>
</dbReference>
<dbReference type="AlphaFoldDB" id="A0A1I5BN27"/>
<dbReference type="Proteomes" id="UP000183107">
    <property type="component" value="Unassembled WGS sequence"/>
</dbReference>
<evidence type="ECO:0000256" key="1">
    <source>
        <dbReference type="ARBA" id="ARBA00022801"/>
    </source>
</evidence>
<reference evidence="5" key="1">
    <citation type="submission" date="2016-10" db="EMBL/GenBank/DDBJ databases">
        <authorList>
            <person name="Varghese N."/>
        </authorList>
    </citation>
    <scope>NUCLEOTIDE SEQUENCE [LARGE SCALE GENOMIC DNA]</scope>
    <source>
        <strain evidence="5">Nsp8</strain>
    </source>
</reference>
<dbReference type="InterPro" id="IPR017853">
    <property type="entry name" value="GH"/>
</dbReference>
<protein>
    <submittedName>
        <fullName evidence="4">Beta-galactosidase</fullName>
    </submittedName>
</protein>
<dbReference type="Pfam" id="PF02449">
    <property type="entry name" value="Glyco_hydro_42"/>
    <property type="match status" value="1"/>
</dbReference>
<proteinExistence type="predicted"/>
<keyword evidence="5" id="KW-1185">Reference proteome</keyword>
<evidence type="ECO:0000259" key="3">
    <source>
        <dbReference type="Pfam" id="PF02449"/>
    </source>
</evidence>
<dbReference type="InterPro" id="IPR013529">
    <property type="entry name" value="Glyco_hydro_42_N"/>
</dbReference>
<keyword evidence="2" id="KW-0326">Glycosidase</keyword>
<sequence>MVVPFVIFPLIMANAVLAKDGWRQVADHDLSVDAGSALDFSALVEPGPAGKNGWAIALPEGHLGFEHRATPQRFLIASMVFTKSNNGGVPDKAGTERLVQQLKRSGYNLVRLHFVDAYLMHDRMKDFDFDPEQFDRLHYLLAQLKAAGIYWIVDGLASDNGAWGNVQPHRWVKKHRAKLDVLTSEKGFRHWATLVERVWGAKNPYTGSVPLQDPAMLGIILVNEGSVGFMATLDGGVYPNVLAPLFQSWLKTRYGTDAALQKAWGRTLEKGESLAASVRMPKTIRGKSPRDADFARFVSELERSAYTKMNEHVRKLGFKGLTTAYDNWPEMGPDISRQALDWVDMHAYHAYPTKMADPGSRIPQTSVHSNSAKFVRGLSSTRQWGKPFTVSEYGQIFWNRFRHESAALVPAFAAHQGFDAICQYGEIPIQVDYGSSPYTRRQAIYPYNIGADPIARAGERLAAVLFLRGDVAASPNHIRVHWDADKVHARSAGWEYMPEELSKLAFISPLGLDFRPIPQAPKSGELWVNLTGSQPWWSVKTEKGPAAGRDLRSDSVAALRDRGIIDSGNLSQPGNRRFQSDTGQFLIDSGAGLIKVNTDRTVALVFNGGNASAGALSIRSASVPVLFAVSSLDGKPITQSRRMLLWALTDAINTGMTFADAERTTLKAIGKFPPQLQTISAVIKVATEHGAELKAWPLSLSGVRREPIPLTRVGDAVELQLDTARMPEGPAVFFEIATK</sequence>
<dbReference type="GO" id="GO:0009341">
    <property type="term" value="C:beta-galactosidase complex"/>
    <property type="evidence" value="ECO:0007669"/>
    <property type="project" value="InterPro"/>
</dbReference>
<dbReference type="Gene3D" id="3.20.20.80">
    <property type="entry name" value="Glycosidases"/>
    <property type="match status" value="1"/>
</dbReference>
<keyword evidence="1" id="KW-0378">Hydrolase</keyword>
<feature type="domain" description="Glycoside hydrolase family 42 N-terminal" evidence="3">
    <location>
        <begin position="244"/>
        <end position="393"/>
    </location>
</feature>
<organism evidence="4 5">
    <name type="scientific">Nitrosospira briensis</name>
    <dbReference type="NCBI Taxonomy" id="35799"/>
    <lineage>
        <taxon>Bacteria</taxon>
        <taxon>Pseudomonadati</taxon>
        <taxon>Pseudomonadota</taxon>
        <taxon>Betaproteobacteria</taxon>
        <taxon>Nitrosomonadales</taxon>
        <taxon>Nitrosomonadaceae</taxon>
        <taxon>Nitrosospira</taxon>
    </lineage>
</organism>
<evidence type="ECO:0000256" key="2">
    <source>
        <dbReference type="ARBA" id="ARBA00023295"/>
    </source>
</evidence>
<dbReference type="GO" id="GO:0005975">
    <property type="term" value="P:carbohydrate metabolic process"/>
    <property type="evidence" value="ECO:0007669"/>
    <property type="project" value="InterPro"/>
</dbReference>
<name>A0A1I5BN27_9PROT</name>